<evidence type="ECO:0000256" key="3">
    <source>
        <dbReference type="ARBA" id="ARBA00022723"/>
    </source>
</evidence>
<dbReference type="InterPro" id="IPR017972">
    <property type="entry name" value="Cyt_P450_CS"/>
</dbReference>
<dbReference type="Proteomes" id="UP000287188">
    <property type="component" value="Unassembled WGS sequence"/>
</dbReference>
<dbReference type="InterPro" id="IPR036396">
    <property type="entry name" value="Cyt_P450_sf"/>
</dbReference>
<sequence>MSNETQLKQTTTTTIPMLRSMSRLRELQHNPLEFLSGLTEEFGDIVQIKLFFWPVIIINHPDYIKHVLQENYRNYDKNVPIFNLFRPILGNGLVTNYGGESWLRQRRLMQPAFHRQRTAALGEIITDATQQLLAQWVQRTSEQEPVDVAEAMMHLTLNIVGRALFSIDITGKTHSFGKAFSDANAFLLEYFNQPFPPLSVPTPRNRRFHRDVRSLNKIVYEIVQQRRTSKDTHEDLLSMLIEARDEETGEGMSDQQLRDEVMTLLIAGHETVANALAWAWYLLAQHPEVEQRLYRELDEVLAGRVPTMDDLPKLSYTRMVFEESMRLYPPVWIIMRKSLGADMLGGYPIPAQTYIAWSTYAMHRHPDFWERPEEFYPEHFTEEQVAKRPRHAYIPFSHGPRICIGNTFALTEAQLVLASIAQRYHMQLVPDHPVEPNPLMTLSPRHGILMRLQAR</sequence>
<gene>
    <name evidence="9" type="ORF">KDK_27210</name>
</gene>
<comment type="caution">
    <text evidence="9">The sequence shown here is derived from an EMBL/GenBank/DDBJ whole genome shotgun (WGS) entry which is preliminary data.</text>
</comment>
<dbReference type="GO" id="GO:0005506">
    <property type="term" value="F:iron ion binding"/>
    <property type="evidence" value="ECO:0007669"/>
    <property type="project" value="InterPro"/>
</dbReference>
<dbReference type="CDD" id="cd20620">
    <property type="entry name" value="CYP132-like"/>
    <property type="match status" value="1"/>
</dbReference>
<evidence type="ECO:0000256" key="2">
    <source>
        <dbReference type="ARBA" id="ARBA00022617"/>
    </source>
</evidence>
<evidence type="ECO:0000256" key="6">
    <source>
        <dbReference type="ARBA" id="ARBA00023033"/>
    </source>
</evidence>
<keyword evidence="2 7" id="KW-0349">Heme</keyword>
<keyword evidence="6 8" id="KW-0503">Monooxygenase</keyword>
<dbReference type="GO" id="GO:0020037">
    <property type="term" value="F:heme binding"/>
    <property type="evidence" value="ECO:0007669"/>
    <property type="project" value="InterPro"/>
</dbReference>
<dbReference type="EMBL" id="BIFS01000001">
    <property type="protein sequence ID" value="GCE18921.1"/>
    <property type="molecule type" value="Genomic_DNA"/>
</dbReference>
<dbReference type="InterPro" id="IPR001128">
    <property type="entry name" value="Cyt_P450"/>
</dbReference>
<accession>A0A402AIH0</accession>
<keyword evidence="10" id="KW-1185">Reference proteome</keyword>
<dbReference type="AlphaFoldDB" id="A0A402AIH0"/>
<evidence type="ECO:0000256" key="4">
    <source>
        <dbReference type="ARBA" id="ARBA00023002"/>
    </source>
</evidence>
<keyword evidence="4 8" id="KW-0560">Oxidoreductase</keyword>
<keyword evidence="3 7" id="KW-0479">Metal-binding</keyword>
<keyword evidence="5 7" id="KW-0408">Iron</keyword>
<dbReference type="OrthoDB" id="140159at2"/>
<organism evidence="9 10">
    <name type="scientific">Dictyobacter kobayashii</name>
    <dbReference type="NCBI Taxonomy" id="2014872"/>
    <lineage>
        <taxon>Bacteria</taxon>
        <taxon>Bacillati</taxon>
        <taxon>Chloroflexota</taxon>
        <taxon>Ktedonobacteria</taxon>
        <taxon>Ktedonobacterales</taxon>
        <taxon>Dictyobacteraceae</taxon>
        <taxon>Dictyobacter</taxon>
    </lineage>
</organism>
<comment type="cofactor">
    <cofactor evidence="7">
        <name>heme</name>
        <dbReference type="ChEBI" id="CHEBI:30413"/>
    </cofactor>
</comment>
<dbReference type="PANTHER" id="PTHR24291:SF50">
    <property type="entry name" value="BIFUNCTIONAL ALBAFLAVENONE MONOOXYGENASE_TERPENE SYNTHASE"/>
    <property type="match status" value="1"/>
</dbReference>
<dbReference type="Gene3D" id="1.10.630.10">
    <property type="entry name" value="Cytochrome P450"/>
    <property type="match status" value="1"/>
</dbReference>
<comment type="similarity">
    <text evidence="1 8">Belongs to the cytochrome P450 family.</text>
</comment>
<proteinExistence type="inferred from homology"/>
<evidence type="ECO:0000256" key="8">
    <source>
        <dbReference type="RuleBase" id="RU000461"/>
    </source>
</evidence>
<dbReference type="RefSeq" id="WP_126550556.1">
    <property type="nucleotide sequence ID" value="NZ_BIFS01000001.1"/>
</dbReference>
<name>A0A402AIH0_9CHLR</name>
<evidence type="ECO:0000256" key="7">
    <source>
        <dbReference type="PIRSR" id="PIRSR602401-1"/>
    </source>
</evidence>
<dbReference type="PRINTS" id="PR00463">
    <property type="entry name" value="EP450I"/>
</dbReference>
<feature type="binding site" description="axial binding residue" evidence="7">
    <location>
        <position position="403"/>
    </location>
    <ligand>
        <name>heme</name>
        <dbReference type="ChEBI" id="CHEBI:30413"/>
    </ligand>
    <ligandPart>
        <name>Fe</name>
        <dbReference type="ChEBI" id="CHEBI:18248"/>
    </ligandPart>
</feature>
<dbReference type="GO" id="GO:0004497">
    <property type="term" value="F:monooxygenase activity"/>
    <property type="evidence" value="ECO:0007669"/>
    <property type="project" value="UniProtKB-KW"/>
</dbReference>
<evidence type="ECO:0000256" key="5">
    <source>
        <dbReference type="ARBA" id="ARBA00023004"/>
    </source>
</evidence>
<dbReference type="GO" id="GO:0016705">
    <property type="term" value="F:oxidoreductase activity, acting on paired donors, with incorporation or reduction of molecular oxygen"/>
    <property type="evidence" value="ECO:0007669"/>
    <property type="project" value="InterPro"/>
</dbReference>
<evidence type="ECO:0000313" key="9">
    <source>
        <dbReference type="EMBL" id="GCE18921.1"/>
    </source>
</evidence>
<reference evidence="10" key="1">
    <citation type="submission" date="2018-12" db="EMBL/GenBank/DDBJ databases">
        <title>Tengunoibacter tsumagoiensis gen. nov., sp. nov., Dictyobacter kobayashii sp. nov., D. alpinus sp. nov., and D. joshuensis sp. nov. and description of Dictyobacteraceae fam. nov. within the order Ktedonobacterales isolated from Tengu-no-mugimeshi.</title>
        <authorList>
            <person name="Wang C.M."/>
            <person name="Zheng Y."/>
            <person name="Sakai Y."/>
            <person name="Toyoda A."/>
            <person name="Minakuchi Y."/>
            <person name="Abe K."/>
            <person name="Yokota A."/>
            <person name="Yabe S."/>
        </authorList>
    </citation>
    <scope>NUCLEOTIDE SEQUENCE [LARGE SCALE GENOMIC DNA]</scope>
    <source>
        <strain evidence="10">Uno11</strain>
    </source>
</reference>
<evidence type="ECO:0000256" key="1">
    <source>
        <dbReference type="ARBA" id="ARBA00010617"/>
    </source>
</evidence>
<dbReference type="PANTHER" id="PTHR24291">
    <property type="entry name" value="CYTOCHROME P450 FAMILY 4"/>
    <property type="match status" value="1"/>
</dbReference>
<protein>
    <submittedName>
        <fullName evidence="9">Cytochrome P450</fullName>
    </submittedName>
</protein>
<dbReference type="PROSITE" id="PS00086">
    <property type="entry name" value="CYTOCHROME_P450"/>
    <property type="match status" value="1"/>
</dbReference>
<dbReference type="Pfam" id="PF00067">
    <property type="entry name" value="p450"/>
    <property type="match status" value="1"/>
</dbReference>
<dbReference type="InterPro" id="IPR002401">
    <property type="entry name" value="Cyt_P450_E_grp-I"/>
</dbReference>
<dbReference type="SUPFAM" id="SSF48264">
    <property type="entry name" value="Cytochrome P450"/>
    <property type="match status" value="1"/>
</dbReference>
<dbReference type="InterPro" id="IPR050196">
    <property type="entry name" value="Cytochrome_P450_Monoox"/>
</dbReference>
<dbReference type="PRINTS" id="PR00385">
    <property type="entry name" value="P450"/>
</dbReference>
<evidence type="ECO:0000313" key="10">
    <source>
        <dbReference type="Proteomes" id="UP000287188"/>
    </source>
</evidence>